<evidence type="ECO:0000256" key="1">
    <source>
        <dbReference type="SAM" id="MobiDB-lite"/>
    </source>
</evidence>
<feature type="compositionally biased region" description="Polar residues" evidence="1">
    <location>
        <begin position="771"/>
        <end position="790"/>
    </location>
</feature>
<keyword evidence="3" id="KW-1185">Reference proteome</keyword>
<protein>
    <submittedName>
        <fullName evidence="2">Uncharacterized protein</fullName>
    </submittedName>
</protein>
<dbReference type="EMBL" id="ML987189">
    <property type="protein sequence ID" value="KAF2256510.1"/>
    <property type="molecule type" value="Genomic_DNA"/>
</dbReference>
<feature type="region of interest" description="Disordered" evidence="1">
    <location>
        <begin position="503"/>
        <end position="526"/>
    </location>
</feature>
<organism evidence="2 3">
    <name type="scientific">Trematosphaeria pertusa</name>
    <dbReference type="NCBI Taxonomy" id="390896"/>
    <lineage>
        <taxon>Eukaryota</taxon>
        <taxon>Fungi</taxon>
        <taxon>Dikarya</taxon>
        <taxon>Ascomycota</taxon>
        <taxon>Pezizomycotina</taxon>
        <taxon>Dothideomycetes</taxon>
        <taxon>Pleosporomycetidae</taxon>
        <taxon>Pleosporales</taxon>
        <taxon>Massarineae</taxon>
        <taxon>Trematosphaeriaceae</taxon>
        <taxon>Trematosphaeria</taxon>
    </lineage>
</organism>
<evidence type="ECO:0000313" key="2">
    <source>
        <dbReference type="EMBL" id="KAF2256510.1"/>
    </source>
</evidence>
<name>A0A6A6J3N3_9PLEO</name>
<feature type="region of interest" description="Disordered" evidence="1">
    <location>
        <begin position="595"/>
        <end position="625"/>
    </location>
</feature>
<dbReference type="OrthoDB" id="5410764at2759"/>
<feature type="region of interest" description="Disordered" evidence="1">
    <location>
        <begin position="366"/>
        <end position="431"/>
    </location>
</feature>
<feature type="region of interest" description="Disordered" evidence="1">
    <location>
        <begin position="267"/>
        <end position="354"/>
    </location>
</feature>
<dbReference type="GeneID" id="54574266"/>
<proteinExistence type="predicted"/>
<feature type="region of interest" description="Disordered" evidence="1">
    <location>
        <begin position="712"/>
        <end position="790"/>
    </location>
</feature>
<dbReference type="RefSeq" id="XP_033691514.1">
    <property type="nucleotide sequence ID" value="XM_033820936.1"/>
</dbReference>
<evidence type="ECO:0000313" key="3">
    <source>
        <dbReference type="Proteomes" id="UP000800094"/>
    </source>
</evidence>
<sequence length="790" mass="88493">MASFLKSTRLAKLARMGSSSKAHPGDEVVNPLDCIFSCSVCANTFSEVYDGRDETVQGLSDGINPKERLVTRLYVSSCGHVICTKHMEGGGPPFHPAGTRPRAPCPVCAKEKGEDHPRELYSVRGFKEGQYDPAISKHWFSTPPMKLDGASKEMEAFRFQYVALIRYSKSITTTLRQVEKGVAVLQNKLCNAEDLASREHAKVLSLEQDVERLRQFEQDAQKLERFQARLPAIEHYLRLLPTLVEQNDLMRKRLATLGFQMALEPIPNQKEPFPLDENGKFMADSSGFPETRLQKTTPSRTAGYTEGAGVSSSPQEQRPLKRQRVESPLQGHNAHAPPTSRDLMPPPTKPLSRMKSMRKIIPTLRKKFSSGRASPAPFSNHASDPDVQMYDDGHWEAVDAPTQPSSDRERPPTRHGYRQETPYMSGALPVECPRQPTASQEYQLLPGVGMRNENAEFTFRSQSPVKMTPQGSSGLPTERSYIRLMDGLSRETGLDLGLQDPRGSIDSQHPSTHQHRQIADAQQSHVETNGAKRRNRGYAFLHQSPDNAPSSLAHNSVSINPVTPAPARFHRPVEEVDNVVSPFFKSSNRNSQVFSRPGVAEREDSHNHCGAYRFPRPRATEPQGDWHEPRGLNGLSFMNSPLNERNEPIEYRVERRATEYMATPRHYLARNIDSRGYITRPEPGRSPFLNDSAYGSFNRPYSRKASIHSQSAIPFPSFGRSSQSRAGRLPPTMPSIVSSRSPARSRPQWDNLERVGVRSSHHSQAHIPGISFTTPSRDSFSSTGRRSVRR</sequence>
<dbReference type="Proteomes" id="UP000800094">
    <property type="component" value="Unassembled WGS sequence"/>
</dbReference>
<dbReference type="AlphaFoldDB" id="A0A6A6J3N3"/>
<gene>
    <name evidence="2" type="ORF">BU26DRAFT_23550</name>
</gene>
<accession>A0A6A6J3N3</accession>
<reference evidence="2" key="1">
    <citation type="journal article" date="2020" name="Stud. Mycol.">
        <title>101 Dothideomycetes genomes: a test case for predicting lifestyles and emergence of pathogens.</title>
        <authorList>
            <person name="Haridas S."/>
            <person name="Albert R."/>
            <person name="Binder M."/>
            <person name="Bloem J."/>
            <person name="Labutti K."/>
            <person name="Salamov A."/>
            <person name="Andreopoulos B."/>
            <person name="Baker S."/>
            <person name="Barry K."/>
            <person name="Bills G."/>
            <person name="Bluhm B."/>
            <person name="Cannon C."/>
            <person name="Castanera R."/>
            <person name="Culley D."/>
            <person name="Daum C."/>
            <person name="Ezra D."/>
            <person name="Gonzalez J."/>
            <person name="Henrissat B."/>
            <person name="Kuo A."/>
            <person name="Liang C."/>
            <person name="Lipzen A."/>
            <person name="Lutzoni F."/>
            <person name="Magnuson J."/>
            <person name="Mondo S."/>
            <person name="Nolan M."/>
            <person name="Ohm R."/>
            <person name="Pangilinan J."/>
            <person name="Park H.-J."/>
            <person name="Ramirez L."/>
            <person name="Alfaro M."/>
            <person name="Sun H."/>
            <person name="Tritt A."/>
            <person name="Yoshinaga Y."/>
            <person name="Zwiers L.-H."/>
            <person name="Turgeon B."/>
            <person name="Goodwin S."/>
            <person name="Spatafora J."/>
            <person name="Crous P."/>
            <person name="Grigoriev I."/>
        </authorList>
    </citation>
    <scope>NUCLEOTIDE SEQUENCE</scope>
    <source>
        <strain evidence="2">CBS 122368</strain>
    </source>
</reference>